<dbReference type="EMBL" id="KQ947426">
    <property type="protein sequence ID" value="KUJ11481.1"/>
    <property type="molecule type" value="Genomic_DNA"/>
</dbReference>
<feature type="chain" id="PRO_5008267532" evidence="3">
    <location>
        <begin position="22"/>
        <end position="585"/>
    </location>
</feature>
<feature type="signal peptide" evidence="3">
    <location>
        <begin position="1"/>
        <end position="21"/>
    </location>
</feature>
<proteinExistence type="inferred from homology"/>
<dbReference type="PANTHER" id="PTHR13878">
    <property type="entry name" value="GULONOLACTONE OXIDASE"/>
    <property type="match status" value="1"/>
</dbReference>
<dbReference type="Proteomes" id="UP000070700">
    <property type="component" value="Unassembled WGS sequence"/>
</dbReference>
<comment type="similarity">
    <text evidence="1">Belongs to the oxygen-dependent FAD-linked oxidoreductase family.</text>
</comment>
<dbReference type="GO" id="GO:0071949">
    <property type="term" value="F:FAD binding"/>
    <property type="evidence" value="ECO:0007669"/>
    <property type="project" value="InterPro"/>
</dbReference>
<dbReference type="InterPro" id="IPR050432">
    <property type="entry name" value="FAD-linked_Oxidoreductases_BP"/>
</dbReference>
<dbReference type="InterPro" id="IPR016169">
    <property type="entry name" value="FAD-bd_PCMH_sub2"/>
</dbReference>
<evidence type="ECO:0000313" key="5">
    <source>
        <dbReference type="EMBL" id="KUJ11481.1"/>
    </source>
</evidence>
<dbReference type="InterPro" id="IPR036318">
    <property type="entry name" value="FAD-bd_PCMH-like_sf"/>
</dbReference>
<dbReference type="Gene3D" id="3.30.465.10">
    <property type="match status" value="2"/>
</dbReference>
<dbReference type="AlphaFoldDB" id="A0A194WU46"/>
<evidence type="ECO:0000256" key="2">
    <source>
        <dbReference type="ARBA" id="ARBA00023002"/>
    </source>
</evidence>
<dbReference type="InterPro" id="IPR016166">
    <property type="entry name" value="FAD-bd_PCMH"/>
</dbReference>
<evidence type="ECO:0000256" key="3">
    <source>
        <dbReference type="SAM" id="SignalP"/>
    </source>
</evidence>
<protein>
    <submittedName>
        <fullName evidence="5">FAD-binding domain-containing protein</fullName>
    </submittedName>
</protein>
<evidence type="ECO:0000256" key="1">
    <source>
        <dbReference type="ARBA" id="ARBA00005466"/>
    </source>
</evidence>
<dbReference type="KEGG" id="psco:LY89DRAFT_594336"/>
<dbReference type="InterPro" id="IPR006094">
    <property type="entry name" value="Oxid_FAD_bind_N"/>
</dbReference>
<keyword evidence="6" id="KW-1185">Reference proteome</keyword>
<sequence length="585" mass="62370">MAKLSSLAQFVALAATGIAWSSPDCKAVPGSPGWPTEIQWSGLNTSLSGRLIKPSPPGAVCHPTQVTFNAAECPAVQAEWLTAAWHTTNPVSSIRNNWNNDTCLPIATDPCSGEGYPIYVVNATCAEDVKAGVDFARENNIRLIVKGTGHDYIGRSSAPNSLSIWTHHITGLSFHDGFEPKGCGFSIDGAAITAAAGTQMLELDGQAHLRNLTIVSGGSGSVGVGGYLTGGGHGALSSTYGMGADQVLEIEMVTPGGDIVTVNECQNQDLFWAMRGGGGSTFGVMTSVTIKAFQSSAFHTVTALMATKPGTDAYWSVIANVLSQFPTLDEMGISAYSYIAPGFTSAALNITTPVDGFYGIFMLPGLHPENTSDSLTSAIKQLFNTATSSFPQQFETFTNTTSYPDFWSYFEPNYGPLNAGDDGVLGSRLLDGKALTGNLTALADAYRVASPVGNEISAFLVSGKGVHNAKPRGGSNAVNPAWRTAYIHSVLSVGWEPLNEQQKKNQEGNLTDVYIEGLRKLAPDMGAYVNEAYPDEPDWQHTFWGDNYERLLSIKKDYDLGNVLWCHPCVGSENWEVVDNVLCSK</sequence>
<dbReference type="OrthoDB" id="9983560at2759"/>
<dbReference type="GeneID" id="28819520"/>
<keyword evidence="2" id="KW-0560">Oxidoreductase</keyword>
<dbReference type="PROSITE" id="PS00862">
    <property type="entry name" value="OX2_COVAL_FAD"/>
    <property type="match status" value="1"/>
</dbReference>
<evidence type="ECO:0000313" key="6">
    <source>
        <dbReference type="Proteomes" id="UP000070700"/>
    </source>
</evidence>
<dbReference type="InParanoid" id="A0A194WU46"/>
<dbReference type="PANTHER" id="PTHR13878:SF91">
    <property type="entry name" value="FAD BINDING DOMAIN PROTEIN (AFU_ORTHOLOGUE AFUA_6G12070)-RELATED"/>
    <property type="match status" value="1"/>
</dbReference>
<organism evidence="5 6">
    <name type="scientific">Mollisia scopiformis</name>
    <name type="common">Conifer needle endophyte fungus</name>
    <name type="synonym">Phialocephala scopiformis</name>
    <dbReference type="NCBI Taxonomy" id="149040"/>
    <lineage>
        <taxon>Eukaryota</taxon>
        <taxon>Fungi</taxon>
        <taxon>Dikarya</taxon>
        <taxon>Ascomycota</taxon>
        <taxon>Pezizomycotina</taxon>
        <taxon>Leotiomycetes</taxon>
        <taxon>Helotiales</taxon>
        <taxon>Mollisiaceae</taxon>
        <taxon>Mollisia</taxon>
    </lineage>
</organism>
<dbReference type="Pfam" id="PF08031">
    <property type="entry name" value="BBE"/>
    <property type="match status" value="1"/>
</dbReference>
<accession>A0A194WU46</accession>
<dbReference type="Pfam" id="PF01565">
    <property type="entry name" value="FAD_binding_4"/>
    <property type="match status" value="1"/>
</dbReference>
<dbReference type="GO" id="GO:0016491">
    <property type="term" value="F:oxidoreductase activity"/>
    <property type="evidence" value="ECO:0007669"/>
    <property type="project" value="UniProtKB-KW"/>
</dbReference>
<gene>
    <name evidence="5" type="ORF">LY89DRAFT_594336</name>
</gene>
<dbReference type="PROSITE" id="PS51387">
    <property type="entry name" value="FAD_PCMH"/>
    <property type="match status" value="1"/>
</dbReference>
<dbReference type="RefSeq" id="XP_018065836.1">
    <property type="nucleotide sequence ID" value="XM_018209794.1"/>
</dbReference>
<dbReference type="InterPro" id="IPR012951">
    <property type="entry name" value="BBE"/>
</dbReference>
<evidence type="ECO:0000259" key="4">
    <source>
        <dbReference type="PROSITE" id="PS51387"/>
    </source>
</evidence>
<dbReference type="SUPFAM" id="SSF56176">
    <property type="entry name" value="FAD-binding/transporter-associated domain-like"/>
    <property type="match status" value="1"/>
</dbReference>
<reference evidence="5 6" key="1">
    <citation type="submission" date="2015-10" db="EMBL/GenBank/DDBJ databases">
        <title>Full genome of DAOMC 229536 Phialocephala scopiformis, a fungal endophyte of spruce producing the potent anti-insectan compound rugulosin.</title>
        <authorList>
            <consortium name="DOE Joint Genome Institute"/>
            <person name="Walker A.K."/>
            <person name="Frasz S.L."/>
            <person name="Seifert K.A."/>
            <person name="Miller J.D."/>
            <person name="Mondo S.J."/>
            <person name="Labutti K."/>
            <person name="Lipzen A."/>
            <person name="Dockter R."/>
            <person name="Kennedy M."/>
            <person name="Grigoriev I.V."/>
            <person name="Spatafora J.W."/>
        </authorList>
    </citation>
    <scope>NUCLEOTIDE SEQUENCE [LARGE SCALE GENOMIC DNA]</scope>
    <source>
        <strain evidence="5 6">CBS 120377</strain>
    </source>
</reference>
<feature type="domain" description="FAD-binding PCMH-type" evidence="4">
    <location>
        <begin position="113"/>
        <end position="295"/>
    </location>
</feature>
<keyword evidence="3" id="KW-0732">Signal</keyword>
<name>A0A194WU46_MOLSC</name>
<dbReference type="InterPro" id="IPR006093">
    <property type="entry name" value="Oxy_OxRdtase_FAD_BS"/>
</dbReference>